<evidence type="ECO:0000259" key="6">
    <source>
        <dbReference type="PROSITE" id="PS51349"/>
    </source>
</evidence>
<feature type="domain" description="FMN hydroxy acid dehydrogenase" evidence="6">
    <location>
        <begin position="1"/>
        <end position="304"/>
    </location>
</feature>
<evidence type="ECO:0000313" key="8">
    <source>
        <dbReference type="WBParaSite" id="HPBE_0002035001-mRNA-1"/>
    </source>
</evidence>
<evidence type="ECO:0000256" key="1">
    <source>
        <dbReference type="ARBA" id="ARBA00001917"/>
    </source>
</evidence>
<dbReference type="InterPro" id="IPR013785">
    <property type="entry name" value="Aldolase_TIM"/>
</dbReference>
<dbReference type="GO" id="GO:0001561">
    <property type="term" value="P:fatty acid alpha-oxidation"/>
    <property type="evidence" value="ECO:0007669"/>
    <property type="project" value="TreeGrafter"/>
</dbReference>
<dbReference type="Proteomes" id="UP000050761">
    <property type="component" value="Unassembled WGS sequence"/>
</dbReference>
<dbReference type="GO" id="GO:0005782">
    <property type="term" value="C:peroxisomal matrix"/>
    <property type="evidence" value="ECO:0007669"/>
    <property type="project" value="TreeGrafter"/>
</dbReference>
<dbReference type="GO" id="GO:0010181">
    <property type="term" value="F:FMN binding"/>
    <property type="evidence" value="ECO:0007669"/>
    <property type="project" value="InterPro"/>
</dbReference>
<reference evidence="8" key="1">
    <citation type="submission" date="2019-09" db="UniProtKB">
        <authorList>
            <consortium name="WormBaseParasite"/>
        </authorList>
    </citation>
    <scope>IDENTIFICATION</scope>
</reference>
<dbReference type="Pfam" id="PF01070">
    <property type="entry name" value="FMN_dh"/>
    <property type="match status" value="1"/>
</dbReference>
<dbReference type="GO" id="GO:0003973">
    <property type="term" value="F:(S)-2-hydroxy-acid oxidase activity"/>
    <property type="evidence" value="ECO:0007669"/>
    <property type="project" value="UniProtKB-EC"/>
</dbReference>
<comment type="cofactor">
    <cofactor evidence="1">
        <name>FMN</name>
        <dbReference type="ChEBI" id="CHEBI:58210"/>
    </cofactor>
</comment>
<proteinExistence type="inferred from homology"/>
<dbReference type="AlphaFoldDB" id="A0A8L8KSA0"/>
<keyword evidence="7" id="KW-1185">Reference proteome</keyword>
<dbReference type="PANTHER" id="PTHR10578:SF149">
    <property type="entry name" value="2-HYDROXYACID OXIDASE 2"/>
    <property type="match status" value="1"/>
</dbReference>
<dbReference type="PROSITE" id="PS00557">
    <property type="entry name" value="FMN_HYDROXY_ACID_DH_1"/>
    <property type="match status" value="1"/>
</dbReference>
<organism evidence="7 8">
    <name type="scientific">Heligmosomoides polygyrus</name>
    <name type="common">Parasitic roundworm</name>
    <dbReference type="NCBI Taxonomy" id="6339"/>
    <lineage>
        <taxon>Eukaryota</taxon>
        <taxon>Metazoa</taxon>
        <taxon>Ecdysozoa</taxon>
        <taxon>Nematoda</taxon>
        <taxon>Chromadorea</taxon>
        <taxon>Rhabditida</taxon>
        <taxon>Rhabditina</taxon>
        <taxon>Rhabditomorpha</taxon>
        <taxon>Strongyloidea</taxon>
        <taxon>Heligmosomidae</taxon>
        <taxon>Heligmosomoides</taxon>
    </lineage>
</organism>
<dbReference type="PANTHER" id="PTHR10578">
    <property type="entry name" value="S -2-HYDROXY-ACID OXIDASE-RELATED"/>
    <property type="match status" value="1"/>
</dbReference>
<dbReference type="InterPro" id="IPR000262">
    <property type="entry name" value="FMN-dep_DH"/>
</dbReference>
<dbReference type="PROSITE" id="PS51349">
    <property type="entry name" value="FMN_HYDROXY_ACID_DH_2"/>
    <property type="match status" value="1"/>
</dbReference>
<sequence length="304" mass="33528">LTVDDYRKEASLRLKKLARDYYEAGSEDQLTLARNENAFQRLLIRPRCLRDVSKIDTSVQWFGRNQSFPIGLAPSAFHCLATKDGELSTVRGASKAGSVMIISSWSTTAIEDVAKQAKQDNVELWFQLYVYKNKAITSNLVSRAEANGCKALVLTVDTPVLGRRLVDIRNGFTLPKGLRMANIDSLELSLMPSVEEGKSGLLQYVSDQVDPGLDWDVLDWTTKLPVIVKGVMRGDDADEAVRKGVHGIIVSNHGGRQMDSAPATVGHLDVGLQLLIFLGSSNYFLQIEVLSKVVRAVKGRVPVR</sequence>
<protein>
    <submittedName>
        <fullName evidence="8">FMN hydroxy acid dehydrogenase domain-containing protein</fullName>
    </submittedName>
</protein>
<dbReference type="InterPro" id="IPR008259">
    <property type="entry name" value="FMN_hydac_DH_AS"/>
</dbReference>
<dbReference type="WBParaSite" id="HPBE_0002035001-mRNA-1">
    <property type="protein sequence ID" value="HPBE_0002035001-mRNA-1"/>
    <property type="gene ID" value="HPBE_0002035001"/>
</dbReference>
<dbReference type="InterPro" id="IPR012133">
    <property type="entry name" value="Alpha-hydoxy_acid_DH_FMN"/>
</dbReference>
<evidence type="ECO:0000256" key="3">
    <source>
        <dbReference type="ARBA" id="ARBA00024042"/>
    </source>
</evidence>
<comment type="catalytic activity">
    <reaction evidence="4">
        <text>a (2S)-2-hydroxycarboxylate + O2 = a 2-oxocarboxylate + H2O2</text>
        <dbReference type="Rhea" id="RHEA:16789"/>
        <dbReference type="ChEBI" id="CHEBI:15379"/>
        <dbReference type="ChEBI" id="CHEBI:16240"/>
        <dbReference type="ChEBI" id="CHEBI:35179"/>
        <dbReference type="ChEBI" id="CHEBI:58123"/>
        <dbReference type="EC" id="1.1.3.15"/>
    </reaction>
    <physiologicalReaction direction="left-to-right" evidence="4">
        <dbReference type="Rhea" id="RHEA:16790"/>
    </physiologicalReaction>
</comment>
<dbReference type="SUPFAM" id="SSF51395">
    <property type="entry name" value="FMN-linked oxidoreductases"/>
    <property type="match status" value="1"/>
</dbReference>
<evidence type="ECO:0000256" key="5">
    <source>
        <dbReference type="ARBA" id="ARBA00029327"/>
    </source>
</evidence>
<comment type="similarity">
    <text evidence="3">Belongs to the FMN-dependent alpha-hydroxy acid dehydrogenase family.</text>
</comment>
<evidence type="ECO:0000256" key="4">
    <source>
        <dbReference type="ARBA" id="ARBA00029325"/>
    </source>
</evidence>
<dbReference type="Gene3D" id="3.20.20.70">
    <property type="entry name" value="Aldolase class I"/>
    <property type="match status" value="1"/>
</dbReference>
<dbReference type="CDD" id="cd02809">
    <property type="entry name" value="alpha_hydroxyacid_oxid_FMN"/>
    <property type="match status" value="1"/>
</dbReference>
<keyword evidence="2" id="KW-0560">Oxidoreductase</keyword>
<name>A0A8L8KSA0_HELPZ</name>
<evidence type="ECO:0000256" key="2">
    <source>
        <dbReference type="ARBA" id="ARBA00023002"/>
    </source>
</evidence>
<comment type="catalytic activity">
    <reaction evidence="5">
        <text>2-hydroxyoctanoate + O2 = 2-oxooctanoate + H2O2</text>
        <dbReference type="Rhea" id="RHEA:67940"/>
        <dbReference type="ChEBI" id="CHEBI:15379"/>
        <dbReference type="ChEBI" id="CHEBI:16240"/>
        <dbReference type="ChEBI" id="CHEBI:133514"/>
        <dbReference type="ChEBI" id="CHEBI:176689"/>
    </reaction>
    <physiologicalReaction direction="left-to-right" evidence="5">
        <dbReference type="Rhea" id="RHEA:67941"/>
    </physiologicalReaction>
</comment>
<evidence type="ECO:0000313" key="7">
    <source>
        <dbReference type="Proteomes" id="UP000050761"/>
    </source>
</evidence>
<dbReference type="InterPro" id="IPR037396">
    <property type="entry name" value="FMN_HAD"/>
</dbReference>
<accession>A0A8L8KSA0</accession>